<sequence length="442" mass="49106">MIGSIILLAVLILLNAVFASAEIAVISMNEAKLKKLTEEGNKKAVKLSRLTQQPARFLATIQVAITLAGFLSSAFAADYFAEPLVKALTDAGVPVPVNVLNSLSVVVITVILSYFSLIFGELVPKRIAMKKTEALALSLSGLLYTVSRLFAPLVSLLTVSTNGVLRLLGIDPNEADEQVTEEEIRMMLSEGSQQGNIDQADSEMIQNIFDFDDISAEQVCTHRIDVLSLNMEDSMKEWEKTIFESRHTYYPVYKENTDNIIGILDTKDYFRTSDRTRENVLKTSLDEPWFVPENIKANVLFQNMKTTRKYFAVLIDEYGGMSGIITLHDLIETLVGDLYDLEDAVPGPEIQKTEENTFKILGSADLDDVAEMLDIALPTDTFDTFSGYVCDLIGRVPADGESFVCDTDYLKIQVHTVINHRVGETTVIRKENILSESEEETS</sequence>
<dbReference type="PROSITE" id="PS51846">
    <property type="entry name" value="CNNM"/>
    <property type="match status" value="1"/>
</dbReference>
<feature type="transmembrane region" description="Helical" evidence="11">
    <location>
        <begin position="135"/>
        <end position="157"/>
    </location>
</feature>
<dbReference type="Proteomes" id="UP000823886">
    <property type="component" value="Unassembled WGS sequence"/>
</dbReference>
<dbReference type="EMBL" id="DWVZ01000032">
    <property type="protein sequence ID" value="HJC62495.1"/>
    <property type="molecule type" value="Genomic_DNA"/>
</dbReference>
<keyword evidence="4 10" id="KW-0812">Transmembrane</keyword>
<evidence type="ECO:0000256" key="2">
    <source>
        <dbReference type="ARBA" id="ARBA00006337"/>
    </source>
</evidence>
<feature type="transmembrane region" description="Helical" evidence="11">
    <location>
        <begin position="6"/>
        <end position="26"/>
    </location>
</feature>
<evidence type="ECO:0000256" key="6">
    <source>
        <dbReference type="ARBA" id="ARBA00022989"/>
    </source>
</evidence>
<keyword evidence="7 9" id="KW-0129">CBS domain</keyword>
<dbReference type="InterPro" id="IPR002550">
    <property type="entry name" value="CNNM"/>
</dbReference>
<dbReference type="GO" id="GO:0005886">
    <property type="term" value="C:plasma membrane"/>
    <property type="evidence" value="ECO:0007669"/>
    <property type="project" value="UniProtKB-SubCell"/>
</dbReference>
<dbReference type="PANTHER" id="PTHR43099:SF2">
    <property type="entry name" value="UPF0053 PROTEIN YRKA"/>
    <property type="match status" value="1"/>
</dbReference>
<dbReference type="CDD" id="cd04590">
    <property type="entry name" value="CBS_pair_CorC_HlyC_assoc"/>
    <property type="match status" value="1"/>
</dbReference>
<dbReference type="InterPro" id="IPR005170">
    <property type="entry name" value="Transptr-assoc_dom"/>
</dbReference>
<evidence type="ECO:0000256" key="10">
    <source>
        <dbReference type="PROSITE-ProRule" id="PRU01193"/>
    </source>
</evidence>
<comment type="similarity">
    <text evidence="2">Belongs to the UPF0053 family.</text>
</comment>
<dbReference type="Pfam" id="PF00571">
    <property type="entry name" value="CBS"/>
    <property type="match status" value="1"/>
</dbReference>
<dbReference type="SMART" id="SM01091">
    <property type="entry name" value="CorC_HlyC"/>
    <property type="match status" value="1"/>
</dbReference>
<feature type="transmembrane region" description="Helical" evidence="11">
    <location>
        <begin position="100"/>
        <end position="123"/>
    </location>
</feature>
<comment type="subcellular location">
    <subcellularLocation>
        <location evidence="1">Cell membrane</location>
        <topology evidence="1">Multi-pass membrane protein</topology>
    </subcellularLocation>
</comment>
<reference evidence="14" key="1">
    <citation type="journal article" date="2021" name="PeerJ">
        <title>Extensive microbial diversity within the chicken gut microbiome revealed by metagenomics and culture.</title>
        <authorList>
            <person name="Gilroy R."/>
            <person name="Ravi A."/>
            <person name="Getino M."/>
            <person name="Pursley I."/>
            <person name="Horton D.L."/>
            <person name="Alikhan N.F."/>
            <person name="Baker D."/>
            <person name="Gharbi K."/>
            <person name="Hall N."/>
            <person name="Watson M."/>
            <person name="Adriaenssens E.M."/>
            <person name="Foster-Nyarko E."/>
            <person name="Jarju S."/>
            <person name="Secka A."/>
            <person name="Antonio M."/>
            <person name="Oren A."/>
            <person name="Chaudhuri R.R."/>
            <person name="La Ragione R."/>
            <person name="Hildebrand F."/>
            <person name="Pallen M.J."/>
        </authorList>
    </citation>
    <scope>NUCLEOTIDE SEQUENCE</scope>
    <source>
        <strain evidence="14">ChiBcec2-3848</strain>
    </source>
</reference>
<dbReference type="InterPro" id="IPR044751">
    <property type="entry name" value="Ion_transp-like_CBS"/>
</dbReference>
<evidence type="ECO:0000256" key="7">
    <source>
        <dbReference type="ARBA" id="ARBA00023122"/>
    </source>
</evidence>
<keyword evidence="3" id="KW-1003">Cell membrane</keyword>
<feature type="domain" description="CBS" evidence="12">
    <location>
        <begin position="282"/>
        <end position="341"/>
    </location>
</feature>
<evidence type="ECO:0000256" key="8">
    <source>
        <dbReference type="ARBA" id="ARBA00023136"/>
    </source>
</evidence>
<organism evidence="14 15">
    <name type="scientific">Candidatus Blautia merdavium</name>
    <dbReference type="NCBI Taxonomy" id="2838494"/>
    <lineage>
        <taxon>Bacteria</taxon>
        <taxon>Bacillati</taxon>
        <taxon>Bacillota</taxon>
        <taxon>Clostridia</taxon>
        <taxon>Lachnospirales</taxon>
        <taxon>Lachnospiraceae</taxon>
        <taxon>Blautia</taxon>
    </lineage>
</organism>
<dbReference type="InterPro" id="IPR046342">
    <property type="entry name" value="CBS_dom_sf"/>
</dbReference>
<dbReference type="Gene3D" id="3.10.580.10">
    <property type="entry name" value="CBS-domain"/>
    <property type="match status" value="1"/>
</dbReference>
<dbReference type="GO" id="GO:0050660">
    <property type="term" value="F:flavin adenine dinucleotide binding"/>
    <property type="evidence" value="ECO:0007669"/>
    <property type="project" value="InterPro"/>
</dbReference>
<dbReference type="Pfam" id="PF03471">
    <property type="entry name" value="CorC_HlyC"/>
    <property type="match status" value="1"/>
</dbReference>
<dbReference type="PANTHER" id="PTHR43099">
    <property type="entry name" value="UPF0053 PROTEIN YRKA"/>
    <property type="match status" value="1"/>
</dbReference>
<feature type="domain" description="CNNM transmembrane" evidence="13">
    <location>
        <begin position="1"/>
        <end position="201"/>
    </location>
</feature>
<keyword evidence="6 10" id="KW-1133">Transmembrane helix</keyword>
<evidence type="ECO:0000256" key="11">
    <source>
        <dbReference type="SAM" id="Phobius"/>
    </source>
</evidence>
<evidence type="ECO:0000259" key="12">
    <source>
        <dbReference type="PROSITE" id="PS51371"/>
    </source>
</evidence>
<comment type="caution">
    <text evidence="14">The sequence shown here is derived from an EMBL/GenBank/DDBJ whole genome shotgun (WGS) entry which is preliminary data.</text>
</comment>
<evidence type="ECO:0000259" key="13">
    <source>
        <dbReference type="PROSITE" id="PS51846"/>
    </source>
</evidence>
<evidence type="ECO:0000313" key="15">
    <source>
        <dbReference type="Proteomes" id="UP000823886"/>
    </source>
</evidence>
<evidence type="ECO:0000256" key="5">
    <source>
        <dbReference type="ARBA" id="ARBA00022737"/>
    </source>
</evidence>
<dbReference type="InterPro" id="IPR000644">
    <property type="entry name" value="CBS_dom"/>
</dbReference>
<dbReference type="InterPro" id="IPR016169">
    <property type="entry name" value="FAD-bd_PCMH_sub2"/>
</dbReference>
<dbReference type="Pfam" id="PF01595">
    <property type="entry name" value="CNNM"/>
    <property type="match status" value="1"/>
</dbReference>
<dbReference type="SUPFAM" id="SSF56176">
    <property type="entry name" value="FAD-binding/transporter-associated domain-like"/>
    <property type="match status" value="1"/>
</dbReference>
<gene>
    <name evidence="14" type="ORF">H9753_02595</name>
</gene>
<dbReference type="InterPro" id="IPR036318">
    <property type="entry name" value="FAD-bd_PCMH-like_sf"/>
</dbReference>
<evidence type="ECO:0000256" key="4">
    <source>
        <dbReference type="ARBA" id="ARBA00022692"/>
    </source>
</evidence>
<reference evidence="14" key="2">
    <citation type="submission" date="2021-04" db="EMBL/GenBank/DDBJ databases">
        <authorList>
            <person name="Gilroy R."/>
        </authorList>
    </citation>
    <scope>NUCLEOTIDE SEQUENCE</scope>
    <source>
        <strain evidence="14">ChiBcec2-3848</strain>
    </source>
</reference>
<feature type="transmembrane region" description="Helical" evidence="11">
    <location>
        <begin position="57"/>
        <end position="80"/>
    </location>
</feature>
<keyword evidence="8 10" id="KW-0472">Membrane</keyword>
<evidence type="ECO:0000256" key="9">
    <source>
        <dbReference type="PROSITE-ProRule" id="PRU00703"/>
    </source>
</evidence>
<dbReference type="AlphaFoldDB" id="A0A9D2PMD7"/>
<evidence type="ECO:0000313" key="14">
    <source>
        <dbReference type="EMBL" id="HJC62495.1"/>
    </source>
</evidence>
<accession>A0A9D2PMD7</accession>
<dbReference type="InterPro" id="IPR051676">
    <property type="entry name" value="UPF0053_domain"/>
</dbReference>
<proteinExistence type="inferred from homology"/>
<keyword evidence="5" id="KW-0677">Repeat</keyword>
<evidence type="ECO:0000256" key="3">
    <source>
        <dbReference type="ARBA" id="ARBA00022475"/>
    </source>
</evidence>
<protein>
    <submittedName>
        <fullName evidence="14">Hemolysin family protein</fullName>
    </submittedName>
</protein>
<dbReference type="Gene3D" id="3.30.465.10">
    <property type="match status" value="1"/>
</dbReference>
<dbReference type="SUPFAM" id="SSF54631">
    <property type="entry name" value="CBS-domain pair"/>
    <property type="match status" value="1"/>
</dbReference>
<dbReference type="PROSITE" id="PS51371">
    <property type="entry name" value="CBS"/>
    <property type="match status" value="1"/>
</dbReference>
<evidence type="ECO:0000256" key="1">
    <source>
        <dbReference type="ARBA" id="ARBA00004651"/>
    </source>
</evidence>
<name>A0A9D2PMD7_9FIRM</name>